<evidence type="ECO:0000259" key="8">
    <source>
        <dbReference type="Pfam" id="PF20684"/>
    </source>
</evidence>
<dbReference type="EMBL" id="ONZQ02000018">
    <property type="protein sequence ID" value="SPO07115.1"/>
    <property type="molecule type" value="Genomic_DNA"/>
</dbReference>
<evidence type="ECO:0000313" key="10">
    <source>
        <dbReference type="Proteomes" id="UP001187682"/>
    </source>
</evidence>
<dbReference type="InterPro" id="IPR052337">
    <property type="entry name" value="SAT4-like"/>
</dbReference>
<feature type="region of interest" description="Disordered" evidence="6">
    <location>
        <begin position="314"/>
        <end position="347"/>
    </location>
</feature>
<protein>
    <recommendedName>
        <fullName evidence="8">Rhodopsin domain-containing protein</fullName>
    </recommendedName>
</protein>
<evidence type="ECO:0000256" key="1">
    <source>
        <dbReference type="ARBA" id="ARBA00004141"/>
    </source>
</evidence>
<proteinExistence type="inferred from homology"/>
<keyword evidence="2 7" id="KW-0812">Transmembrane</keyword>
<evidence type="ECO:0000256" key="4">
    <source>
        <dbReference type="ARBA" id="ARBA00023136"/>
    </source>
</evidence>
<evidence type="ECO:0000256" key="7">
    <source>
        <dbReference type="SAM" id="Phobius"/>
    </source>
</evidence>
<keyword evidence="3 7" id="KW-1133">Transmembrane helix</keyword>
<evidence type="ECO:0000313" key="9">
    <source>
        <dbReference type="EMBL" id="SPO07115.1"/>
    </source>
</evidence>
<sequence length="347" mass="37316">MAILRLRQVAPYLSNAVSAPAVTTPTTPIPTTPTQALDFLTAATFVATAPVTEAAAGAGAEAGEQGPVEDFGPVLNYSIWMMTGVSFIVVALRVYCKTSRQRRLWWDDWLLKLAWISLAIAAAMTSVSVSLGYGRNSPIGPDALLRLPTLANVAGFFSVMAAMWSKTSFALTLARISDGAILKLIWCIIVTMTAIMGSSAVLVFFEINTELKVAYFMFATSYSGAMDITLSILPWKIIWNLRMTRREKIGVLVAMSMGAFAGAISFVKVSKVPDLRGTQPVDSVQLVIFGIAEGASTIIAASIPVLRALIREGKPPTSPPPVELESIDTDKIPLRRQESTATEISRV</sequence>
<feature type="transmembrane region" description="Helical" evidence="7">
    <location>
        <begin position="184"/>
        <end position="207"/>
    </location>
</feature>
<feature type="transmembrane region" description="Helical" evidence="7">
    <location>
        <begin position="249"/>
        <end position="267"/>
    </location>
</feature>
<feature type="domain" description="Rhodopsin" evidence="8">
    <location>
        <begin position="92"/>
        <end position="311"/>
    </location>
</feature>
<keyword evidence="4 7" id="KW-0472">Membrane</keyword>
<comment type="subcellular location">
    <subcellularLocation>
        <location evidence="1">Membrane</location>
        <topology evidence="1">Multi-pass membrane protein</topology>
    </subcellularLocation>
</comment>
<evidence type="ECO:0000256" key="2">
    <source>
        <dbReference type="ARBA" id="ARBA00022692"/>
    </source>
</evidence>
<evidence type="ECO:0000256" key="3">
    <source>
        <dbReference type="ARBA" id="ARBA00022989"/>
    </source>
</evidence>
<accession>A0AAE8N6E1</accession>
<comment type="caution">
    <text evidence="9">The sequence shown here is derived from an EMBL/GenBank/DDBJ whole genome shotgun (WGS) entry which is preliminary data.</text>
</comment>
<dbReference type="Pfam" id="PF20684">
    <property type="entry name" value="Fung_rhodopsin"/>
    <property type="match status" value="1"/>
</dbReference>
<dbReference type="Proteomes" id="UP001187682">
    <property type="component" value="Unassembled WGS sequence"/>
</dbReference>
<evidence type="ECO:0000256" key="6">
    <source>
        <dbReference type="SAM" id="MobiDB-lite"/>
    </source>
</evidence>
<feature type="transmembrane region" description="Helical" evidence="7">
    <location>
        <begin position="77"/>
        <end position="96"/>
    </location>
</feature>
<dbReference type="InterPro" id="IPR049326">
    <property type="entry name" value="Rhodopsin_dom_fungi"/>
</dbReference>
<dbReference type="PANTHER" id="PTHR33048">
    <property type="entry name" value="PTH11-LIKE INTEGRAL MEMBRANE PROTEIN (AFU_ORTHOLOGUE AFUA_5G11245)"/>
    <property type="match status" value="1"/>
</dbReference>
<dbReference type="AlphaFoldDB" id="A0AAE8N6E1"/>
<feature type="transmembrane region" description="Helical" evidence="7">
    <location>
        <begin position="213"/>
        <end position="237"/>
    </location>
</feature>
<gene>
    <name evidence="9" type="ORF">DNG_09809</name>
</gene>
<dbReference type="PANTHER" id="PTHR33048:SF42">
    <property type="entry name" value="INTEGRAL MEMBRANE PROTEIN"/>
    <property type="match status" value="1"/>
</dbReference>
<organism evidence="9 10">
    <name type="scientific">Cephalotrichum gorgonifer</name>
    <dbReference type="NCBI Taxonomy" id="2041049"/>
    <lineage>
        <taxon>Eukaryota</taxon>
        <taxon>Fungi</taxon>
        <taxon>Dikarya</taxon>
        <taxon>Ascomycota</taxon>
        <taxon>Pezizomycotina</taxon>
        <taxon>Sordariomycetes</taxon>
        <taxon>Hypocreomycetidae</taxon>
        <taxon>Microascales</taxon>
        <taxon>Microascaceae</taxon>
        <taxon>Cephalotrichum</taxon>
    </lineage>
</organism>
<dbReference type="GO" id="GO:0016020">
    <property type="term" value="C:membrane"/>
    <property type="evidence" value="ECO:0007669"/>
    <property type="project" value="UniProtKB-SubCell"/>
</dbReference>
<feature type="transmembrane region" description="Helical" evidence="7">
    <location>
        <begin position="287"/>
        <end position="310"/>
    </location>
</feature>
<reference evidence="9" key="1">
    <citation type="submission" date="2018-03" db="EMBL/GenBank/DDBJ databases">
        <authorList>
            <person name="Guldener U."/>
        </authorList>
    </citation>
    <scope>NUCLEOTIDE SEQUENCE</scope>
</reference>
<evidence type="ECO:0000256" key="5">
    <source>
        <dbReference type="ARBA" id="ARBA00038359"/>
    </source>
</evidence>
<feature type="transmembrane region" description="Helical" evidence="7">
    <location>
        <begin position="108"/>
        <end position="131"/>
    </location>
</feature>
<comment type="similarity">
    <text evidence="5">Belongs to the SAT4 family.</text>
</comment>
<name>A0AAE8N6E1_9PEZI</name>
<feature type="compositionally biased region" description="Basic and acidic residues" evidence="6">
    <location>
        <begin position="328"/>
        <end position="338"/>
    </location>
</feature>
<feature type="transmembrane region" description="Helical" evidence="7">
    <location>
        <begin position="143"/>
        <end position="164"/>
    </location>
</feature>
<keyword evidence="10" id="KW-1185">Reference proteome</keyword>